<dbReference type="SUPFAM" id="SSF48371">
    <property type="entry name" value="ARM repeat"/>
    <property type="match status" value="1"/>
</dbReference>
<name>A0A918SXC4_9ACTN</name>
<dbReference type="SMART" id="SM00567">
    <property type="entry name" value="EZ_HEAT"/>
    <property type="match status" value="3"/>
</dbReference>
<dbReference type="InterPro" id="IPR004155">
    <property type="entry name" value="PBS_lyase_HEAT"/>
</dbReference>
<reference evidence="1" key="2">
    <citation type="submission" date="2020-09" db="EMBL/GenBank/DDBJ databases">
        <authorList>
            <person name="Sun Q."/>
            <person name="Ohkuma M."/>
        </authorList>
    </citation>
    <scope>NUCLEOTIDE SEQUENCE</scope>
    <source>
        <strain evidence="1">JCM 4518</strain>
    </source>
</reference>
<dbReference type="InterPro" id="IPR011989">
    <property type="entry name" value="ARM-like"/>
</dbReference>
<dbReference type="Gene3D" id="1.25.10.10">
    <property type="entry name" value="Leucine-rich Repeat Variant"/>
    <property type="match status" value="1"/>
</dbReference>
<dbReference type="GO" id="GO:0016829">
    <property type="term" value="F:lyase activity"/>
    <property type="evidence" value="ECO:0007669"/>
    <property type="project" value="UniProtKB-KW"/>
</dbReference>
<accession>A0A918SXC4</accession>
<dbReference type="EMBL" id="BMUL01000004">
    <property type="protein sequence ID" value="GHA76367.1"/>
    <property type="molecule type" value="Genomic_DNA"/>
</dbReference>
<sequence length="220" mass="23338">MWIADSLGFMEIAEGMAGDPEFCSMIDRLREEGVASAGAENGGGALPAVFAEVVRTPDPEELHRLLTAPGQPLWAREIAAYRLGVTGDRRAFEALVLLLNHRDPERCVSAAHALRRLGDPRTARAAAALATNELRAAYALLPVRLLTDLRAPESAPALITVLERRLAAGDPHWRVGLACAEGLGALGDPSARGVLEAALPHPRLGRAAERSLTLLGGPDL</sequence>
<organism evidence="1 2">
    <name type="scientific">Streptomyces termitum</name>
    <dbReference type="NCBI Taxonomy" id="67368"/>
    <lineage>
        <taxon>Bacteria</taxon>
        <taxon>Bacillati</taxon>
        <taxon>Actinomycetota</taxon>
        <taxon>Actinomycetes</taxon>
        <taxon>Kitasatosporales</taxon>
        <taxon>Streptomycetaceae</taxon>
        <taxon>Streptomyces</taxon>
    </lineage>
</organism>
<evidence type="ECO:0000313" key="1">
    <source>
        <dbReference type="EMBL" id="GHA76367.1"/>
    </source>
</evidence>
<keyword evidence="1" id="KW-0456">Lyase</keyword>
<evidence type="ECO:0000313" key="2">
    <source>
        <dbReference type="Proteomes" id="UP000644020"/>
    </source>
</evidence>
<gene>
    <name evidence="1" type="ORF">GCM10010305_18920</name>
</gene>
<dbReference type="AlphaFoldDB" id="A0A918SXC4"/>
<protein>
    <submittedName>
        <fullName evidence="1">Adenylosuccinate lyase</fullName>
    </submittedName>
</protein>
<dbReference type="Proteomes" id="UP000644020">
    <property type="component" value="Unassembled WGS sequence"/>
</dbReference>
<comment type="caution">
    <text evidence="1">The sequence shown here is derived from an EMBL/GenBank/DDBJ whole genome shotgun (WGS) entry which is preliminary data.</text>
</comment>
<dbReference type="InterPro" id="IPR016024">
    <property type="entry name" value="ARM-type_fold"/>
</dbReference>
<proteinExistence type="predicted"/>
<keyword evidence="2" id="KW-1185">Reference proteome</keyword>
<reference evidence="1" key="1">
    <citation type="journal article" date="2014" name="Int. J. Syst. Evol. Microbiol.">
        <title>Complete genome sequence of Corynebacterium casei LMG S-19264T (=DSM 44701T), isolated from a smear-ripened cheese.</title>
        <authorList>
            <consortium name="US DOE Joint Genome Institute (JGI-PGF)"/>
            <person name="Walter F."/>
            <person name="Albersmeier A."/>
            <person name="Kalinowski J."/>
            <person name="Ruckert C."/>
        </authorList>
    </citation>
    <scope>NUCLEOTIDE SEQUENCE</scope>
    <source>
        <strain evidence="1">JCM 4518</strain>
    </source>
</reference>